<evidence type="ECO:0000313" key="4">
    <source>
        <dbReference type="Proteomes" id="UP000244722"/>
    </source>
</evidence>
<feature type="region of interest" description="Disordered" evidence="1">
    <location>
        <begin position="1"/>
        <end position="68"/>
    </location>
</feature>
<dbReference type="OrthoDB" id="5384459at2759"/>
<feature type="compositionally biased region" description="Pro residues" evidence="1">
    <location>
        <begin position="439"/>
        <end position="449"/>
    </location>
</feature>
<accession>A0A2T6ZCJ8</accession>
<name>A0A2T6ZCJ8_TUBBO</name>
<gene>
    <name evidence="3" type="ORF">B9Z19DRAFT_1005599</name>
</gene>
<dbReference type="Proteomes" id="UP000244722">
    <property type="component" value="Unassembled WGS sequence"/>
</dbReference>
<keyword evidence="2" id="KW-0472">Membrane</keyword>
<feature type="compositionally biased region" description="Low complexity" evidence="1">
    <location>
        <begin position="425"/>
        <end position="438"/>
    </location>
</feature>
<reference evidence="3 4" key="1">
    <citation type="submission" date="2017-04" db="EMBL/GenBank/DDBJ databases">
        <title>Draft genome sequence of Tuber borchii Vittad., a whitish edible truffle.</title>
        <authorList>
            <consortium name="DOE Joint Genome Institute"/>
            <person name="Murat C."/>
            <person name="Kuo A."/>
            <person name="Barry K.W."/>
            <person name="Clum A."/>
            <person name="Dockter R.B."/>
            <person name="Fauchery L."/>
            <person name="Iotti M."/>
            <person name="Kohler A."/>
            <person name="Labutti K."/>
            <person name="Lindquist E.A."/>
            <person name="Lipzen A."/>
            <person name="Ohm R.A."/>
            <person name="Wang M."/>
            <person name="Grigoriev I.V."/>
            <person name="Zambonelli A."/>
            <person name="Martin F.M."/>
        </authorList>
    </citation>
    <scope>NUCLEOTIDE SEQUENCE [LARGE SCALE GENOMIC DNA]</scope>
    <source>
        <strain evidence="3 4">Tbo3840</strain>
    </source>
</reference>
<feature type="transmembrane region" description="Helical" evidence="2">
    <location>
        <begin position="85"/>
        <end position="110"/>
    </location>
</feature>
<keyword evidence="4" id="KW-1185">Reference proteome</keyword>
<feature type="compositionally biased region" description="Gly residues" evidence="1">
    <location>
        <begin position="411"/>
        <end position="424"/>
    </location>
</feature>
<feature type="compositionally biased region" description="Low complexity" evidence="1">
    <location>
        <begin position="462"/>
        <end position="473"/>
    </location>
</feature>
<sequence length="593" mass="62622">MYPDQPPLKPEERGIVADVQSNPDSGFSAGEDRRDSRMVILSPVGGTGAEQAMGVNGGGPDNLDDGSGAAKEWKEKRWLGVKARIILLGLGMGLMLLLAVGLGVGLGMGLKKSSDSGPVRSISSYTTTVAEVPPSSEETGPPISEPNNTFPNIATGMAVLTPLILEDISSDCLIKPQDPFSPGFFNIGSDLLWSCQNSPDKPLVWKFDPFPQPPGANMDNFPSHPDFLKGAEYGDGDWGGYMLSSLEGIIKFDGDWDMVVKDGFGQEEYSNEPGWRDGTQNPLFWHIPLEYYNYTTTPASNKLLKLRSNNNSTSVGKLANYKFGILYNKTVVLKQSAIDQTLAVLKNTGGLPKFANGTALGEGEIVWKCVWEKTLLDVEISINQPSLAQSPTVFAGGRGPPGHGDGDDGLGDGPGGGQGSGGFSQGQSGTSSGSSPGDPQGPPGGPPPQNSFNTGDGGQFKPPATTLAIPTPTGLNTSIDGTDGADEPSDIPIAGVIKRGETLPYPLKITIQETRPTASRLRYILGMDLTDADPSGRSRFGDIKCTRMVVTPRGGLRELIDGNGGGFVVLREPMSSPRKRDSTSGGCSCRWVS</sequence>
<evidence type="ECO:0000256" key="2">
    <source>
        <dbReference type="SAM" id="Phobius"/>
    </source>
</evidence>
<feature type="region of interest" description="Disordered" evidence="1">
    <location>
        <begin position="127"/>
        <end position="147"/>
    </location>
</feature>
<proteinExistence type="predicted"/>
<evidence type="ECO:0000313" key="3">
    <source>
        <dbReference type="EMBL" id="PUU73203.1"/>
    </source>
</evidence>
<keyword evidence="2" id="KW-0812">Transmembrane</keyword>
<protein>
    <submittedName>
        <fullName evidence="3">Uncharacterized protein</fullName>
    </submittedName>
</protein>
<feature type="region of interest" description="Disordered" evidence="1">
    <location>
        <begin position="389"/>
        <end position="488"/>
    </location>
</feature>
<keyword evidence="2" id="KW-1133">Transmembrane helix</keyword>
<dbReference type="EMBL" id="NESQ01000403">
    <property type="protein sequence ID" value="PUU73203.1"/>
    <property type="molecule type" value="Genomic_DNA"/>
</dbReference>
<evidence type="ECO:0000256" key="1">
    <source>
        <dbReference type="SAM" id="MobiDB-lite"/>
    </source>
</evidence>
<organism evidence="3 4">
    <name type="scientific">Tuber borchii</name>
    <name type="common">White truffle</name>
    <dbReference type="NCBI Taxonomy" id="42251"/>
    <lineage>
        <taxon>Eukaryota</taxon>
        <taxon>Fungi</taxon>
        <taxon>Dikarya</taxon>
        <taxon>Ascomycota</taxon>
        <taxon>Pezizomycotina</taxon>
        <taxon>Pezizomycetes</taxon>
        <taxon>Pezizales</taxon>
        <taxon>Tuberaceae</taxon>
        <taxon>Tuber</taxon>
    </lineage>
</organism>
<comment type="caution">
    <text evidence="3">The sequence shown here is derived from an EMBL/GenBank/DDBJ whole genome shotgun (WGS) entry which is preliminary data.</text>
</comment>
<dbReference type="AlphaFoldDB" id="A0A2T6ZCJ8"/>